<evidence type="ECO:0000313" key="2">
    <source>
        <dbReference type="Proteomes" id="UP001165064"/>
    </source>
</evidence>
<name>A0ACB5T255_AMBMO</name>
<keyword evidence="2" id="KW-1185">Reference proteome</keyword>
<proteinExistence type="predicted"/>
<sequence length="538" mass="62729">MTYTNYYPPITKVIPILVPLPLELQSMVWQKVILYNLSSSQVCELIGMNQMLDDLLVSIFTDCEIQFDFVRGCCLLPKDREIAFISKEVPSYLPLQSDLFKRMVHFFVTKKVKVGKIQLIIFGSPQVYPVEELDQLLKCSEHFHIEQRSTIINYNSYSNFFQEATSCSMQDYFNCFHLLDKASKLVLLDINWYGNYDDKPEAVQKLMKWVSLKNINAKKAKHLENLDHLSPSEQALVIQKRNQKKLIIRLSIFNKVPSYMMRLLYELKKLGVDLQLILQGADERIVRQMNSLKNNIYELRWGFGEQEKENVTWIDDVNNMQNLTKLQLEWGRDFESTTTGPIFNIQNPSIKDLELFHLSSELANRFTISSQLKSIYLLDCFTKASFIAHLPDTIEDIMIRSCTLDNANIKLPKNTMFFKIMISDQKHVLPTITNCHELPNLLRVSIHYQLYQVHDDLQIVNDVQTFINKLPNSIVRLMLKWNIFRDDSEDSDSHLGELTFNNLNHLRELTVESKGMILPLLDFSHLPDSIENLCLQNL</sequence>
<protein>
    <submittedName>
        <fullName evidence="1">Unnamed protein product</fullName>
    </submittedName>
</protein>
<evidence type="ECO:0000313" key="1">
    <source>
        <dbReference type="EMBL" id="GME79637.1"/>
    </source>
</evidence>
<gene>
    <name evidence="1" type="ORF">Amon02_000405300</name>
</gene>
<dbReference type="Proteomes" id="UP001165064">
    <property type="component" value="Unassembled WGS sequence"/>
</dbReference>
<accession>A0ACB5T255</accession>
<reference evidence="1" key="1">
    <citation type="submission" date="2023-04" db="EMBL/GenBank/DDBJ databases">
        <title>Ambrosiozyma monospora NBRC 10751.</title>
        <authorList>
            <person name="Ichikawa N."/>
            <person name="Sato H."/>
            <person name="Tonouchi N."/>
        </authorList>
    </citation>
    <scope>NUCLEOTIDE SEQUENCE</scope>
    <source>
        <strain evidence="1">NBRC 10751</strain>
    </source>
</reference>
<comment type="caution">
    <text evidence="1">The sequence shown here is derived from an EMBL/GenBank/DDBJ whole genome shotgun (WGS) entry which is preliminary data.</text>
</comment>
<organism evidence="1 2">
    <name type="scientific">Ambrosiozyma monospora</name>
    <name type="common">Yeast</name>
    <name type="synonym">Endomycopsis monosporus</name>
    <dbReference type="NCBI Taxonomy" id="43982"/>
    <lineage>
        <taxon>Eukaryota</taxon>
        <taxon>Fungi</taxon>
        <taxon>Dikarya</taxon>
        <taxon>Ascomycota</taxon>
        <taxon>Saccharomycotina</taxon>
        <taxon>Pichiomycetes</taxon>
        <taxon>Pichiales</taxon>
        <taxon>Pichiaceae</taxon>
        <taxon>Ambrosiozyma</taxon>
    </lineage>
</organism>
<dbReference type="EMBL" id="BSXS01002677">
    <property type="protein sequence ID" value="GME79637.1"/>
    <property type="molecule type" value="Genomic_DNA"/>
</dbReference>